<feature type="transmembrane region" description="Helical" evidence="1">
    <location>
        <begin position="74"/>
        <end position="95"/>
    </location>
</feature>
<proteinExistence type="predicted"/>
<dbReference type="InterPro" id="IPR043128">
    <property type="entry name" value="Rev_trsase/Diguanyl_cyclase"/>
</dbReference>
<dbReference type="Pfam" id="PF00563">
    <property type="entry name" value="EAL"/>
    <property type="match status" value="1"/>
</dbReference>
<feature type="transmembrane region" description="Helical" evidence="1">
    <location>
        <begin position="164"/>
        <end position="186"/>
    </location>
</feature>
<reference evidence="4 5" key="1">
    <citation type="journal article" date="2015" name="Genome Announc.">
        <title>Draft Genome Sequences of Marine Isolates of Thalassomonas viridans and Thalassomonas actiniarum.</title>
        <authorList>
            <person name="Olonade I."/>
            <person name="van Zyl L.J."/>
            <person name="Trindade M."/>
        </authorList>
    </citation>
    <scope>NUCLEOTIDE SEQUENCE [LARGE SCALE GENOMIC DNA]</scope>
    <source>
        <strain evidence="4 5">XOM25</strain>
    </source>
</reference>
<evidence type="ECO:0000313" key="5">
    <source>
        <dbReference type="Proteomes" id="UP000032352"/>
    </source>
</evidence>
<name>A0AAE9Z3R2_9GAMM</name>
<dbReference type="RefSeq" id="WP_161797905.1">
    <property type="nucleotide sequence ID" value="NZ_CP059733.1"/>
</dbReference>
<dbReference type="InterPro" id="IPR035919">
    <property type="entry name" value="EAL_sf"/>
</dbReference>
<evidence type="ECO:0000313" key="4">
    <source>
        <dbReference type="EMBL" id="WDE04703.1"/>
    </source>
</evidence>
<feature type="transmembrane region" description="Helical" evidence="1">
    <location>
        <begin position="132"/>
        <end position="157"/>
    </location>
</feature>
<feature type="domain" description="GGDEF" evidence="3">
    <location>
        <begin position="267"/>
        <end position="415"/>
    </location>
</feature>
<sequence length="689" mass="77414">MITPDPLALFFSSAGFIAGLTLAVMFFLFVNKEFANREHGLSQWYYPGLLFACTLMLLYQVILFDADPGQLRLVLLISALLINLIFFMGANRGFLPGNSYITSFNKFSLILVAGADLGYLVFLFALPPVWSVYGWLFLGGLIQVVAASAAGLAVAAGRGNTRHFFAFFLPQWLLTCAFVVLLYLWLTAMLSLGWLLASILVIFTLGLLNISLVLTGLLKENHKEQNAGTQISSEDLFSYTHDPATNLPSYQQALKQFDRMLKQDSNRRFAAVVFKPVNFQQVNSVLGHHNSDLLLLQLAYCIQQKAGDNRKLVNFDASHQPIRLARLQGLNFLVVAELEPGSHPEKAVIQDLCRQLSDAVPDAMSFKSFSLNFELAFGVAFAQGHATSAGELIAFAGDALLEAEQQQQNLCYFDNSTTLYTEQQLLKMERLKQDLMEENLRWYLQPQIALDDKSIKGFELMVHWYCETEVALELHEFIDIAEQSGEVHLLMKNMIQQAFRILAQLQQMEIYRPLSLNIPSKELLESELVDFIELQSTSYGIDTKYLVVELTEEVMLSASARTKAIIDQLKVLEIGIAIDHFSGSYESLRYLRKMAINQVKIDCSRLNGQEENRADKAIINALINLTRNMGLPMTGIGIASPEVEHMFVAMGGEVAQGKVIHRGVVPDELAIWLKRWYSQYPQAKENKTE</sequence>
<dbReference type="KEGG" id="tvd:SG34_025805"/>
<dbReference type="Proteomes" id="UP000032352">
    <property type="component" value="Chromosome"/>
</dbReference>
<keyword evidence="5" id="KW-1185">Reference proteome</keyword>
<organism evidence="4 5">
    <name type="scientific">Thalassomonas viridans</name>
    <dbReference type="NCBI Taxonomy" id="137584"/>
    <lineage>
        <taxon>Bacteria</taxon>
        <taxon>Pseudomonadati</taxon>
        <taxon>Pseudomonadota</taxon>
        <taxon>Gammaproteobacteria</taxon>
        <taxon>Alteromonadales</taxon>
        <taxon>Colwelliaceae</taxon>
        <taxon>Thalassomonas</taxon>
    </lineage>
</organism>
<keyword evidence="1" id="KW-1133">Transmembrane helix</keyword>
<evidence type="ECO:0000256" key="1">
    <source>
        <dbReference type="SAM" id="Phobius"/>
    </source>
</evidence>
<dbReference type="PANTHER" id="PTHR33121:SF79">
    <property type="entry name" value="CYCLIC DI-GMP PHOSPHODIESTERASE PDED-RELATED"/>
    <property type="match status" value="1"/>
</dbReference>
<dbReference type="SUPFAM" id="SSF55073">
    <property type="entry name" value="Nucleotide cyclase"/>
    <property type="match status" value="1"/>
</dbReference>
<dbReference type="PANTHER" id="PTHR33121">
    <property type="entry name" value="CYCLIC DI-GMP PHOSPHODIESTERASE PDEF"/>
    <property type="match status" value="1"/>
</dbReference>
<dbReference type="SMART" id="SM00267">
    <property type="entry name" value="GGDEF"/>
    <property type="match status" value="1"/>
</dbReference>
<dbReference type="InterPro" id="IPR050706">
    <property type="entry name" value="Cyclic-di-GMP_PDE-like"/>
</dbReference>
<dbReference type="EMBL" id="CP059733">
    <property type="protein sequence ID" value="WDE04703.1"/>
    <property type="molecule type" value="Genomic_DNA"/>
</dbReference>
<dbReference type="Pfam" id="PF00990">
    <property type="entry name" value="GGDEF"/>
    <property type="match status" value="1"/>
</dbReference>
<dbReference type="InterPro" id="IPR000160">
    <property type="entry name" value="GGDEF_dom"/>
</dbReference>
<evidence type="ECO:0000259" key="3">
    <source>
        <dbReference type="PROSITE" id="PS50887"/>
    </source>
</evidence>
<dbReference type="SUPFAM" id="SSF141868">
    <property type="entry name" value="EAL domain-like"/>
    <property type="match status" value="1"/>
</dbReference>
<feature type="transmembrane region" description="Helical" evidence="1">
    <location>
        <begin position="43"/>
        <end position="62"/>
    </location>
</feature>
<feature type="transmembrane region" description="Helical" evidence="1">
    <location>
        <begin position="107"/>
        <end position="126"/>
    </location>
</feature>
<keyword evidence="1" id="KW-0812">Transmembrane</keyword>
<evidence type="ECO:0000259" key="2">
    <source>
        <dbReference type="PROSITE" id="PS50883"/>
    </source>
</evidence>
<reference evidence="4 5" key="2">
    <citation type="journal article" date="2022" name="Mar. Drugs">
        <title>Bioassay-Guided Fractionation Leads to the Detection of Cholic Acid Generated by the Rare Thalassomonas sp.</title>
        <authorList>
            <person name="Pheiffer F."/>
            <person name="Schneider Y.K."/>
            <person name="Hansen E.H."/>
            <person name="Andersen J.H."/>
            <person name="Isaksson J."/>
            <person name="Busche T."/>
            <person name="R C."/>
            <person name="Kalinowski J."/>
            <person name="Zyl L.V."/>
            <person name="Trindade M."/>
        </authorList>
    </citation>
    <scope>NUCLEOTIDE SEQUENCE [LARGE SCALE GENOMIC DNA]</scope>
    <source>
        <strain evidence="4 5">XOM25</strain>
    </source>
</reference>
<dbReference type="PROSITE" id="PS50887">
    <property type="entry name" value="GGDEF"/>
    <property type="match status" value="1"/>
</dbReference>
<dbReference type="Gene3D" id="3.20.20.450">
    <property type="entry name" value="EAL domain"/>
    <property type="match status" value="1"/>
</dbReference>
<dbReference type="PROSITE" id="PS50883">
    <property type="entry name" value="EAL"/>
    <property type="match status" value="1"/>
</dbReference>
<dbReference type="InterPro" id="IPR029787">
    <property type="entry name" value="Nucleotide_cyclase"/>
</dbReference>
<protein>
    <submittedName>
        <fullName evidence="4">EAL domain-containing protein</fullName>
    </submittedName>
</protein>
<gene>
    <name evidence="4" type="ORF">SG34_025805</name>
</gene>
<dbReference type="AlphaFoldDB" id="A0AAE9Z3R2"/>
<feature type="domain" description="EAL" evidence="2">
    <location>
        <begin position="424"/>
        <end position="677"/>
    </location>
</feature>
<dbReference type="Gene3D" id="3.30.70.270">
    <property type="match status" value="1"/>
</dbReference>
<dbReference type="GO" id="GO:0071111">
    <property type="term" value="F:cyclic-guanylate-specific phosphodiesterase activity"/>
    <property type="evidence" value="ECO:0007669"/>
    <property type="project" value="InterPro"/>
</dbReference>
<keyword evidence="1" id="KW-0472">Membrane</keyword>
<feature type="transmembrane region" description="Helical" evidence="1">
    <location>
        <begin position="192"/>
        <end position="218"/>
    </location>
</feature>
<dbReference type="SMART" id="SM00052">
    <property type="entry name" value="EAL"/>
    <property type="match status" value="1"/>
</dbReference>
<accession>A0AAE9Z3R2</accession>
<dbReference type="InterPro" id="IPR001633">
    <property type="entry name" value="EAL_dom"/>
</dbReference>
<feature type="transmembrane region" description="Helical" evidence="1">
    <location>
        <begin position="6"/>
        <end position="31"/>
    </location>
</feature>
<dbReference type="CDD" id="cd01948">
    <property type="entry name" value="EAL"/>
    <property type="match status" value="1"/>
</dbReference>